<dbReference type="OrthoDB" id="3396754at2"/>
<sequence length="68" mass="7519">MRYYVTFTHTTANGDTLEFFEYQPADPIAGYDDIDKLTTMIRGWGRTNVTVIAFSPLADPAPTSQAAS</sequence>
<reference evidence="1 2" key="1">
    <citation type="submission" date="2019-02" db="EMBL/GenBank/DDBJ databases">
        <title>Sequencing the genomes of 1000 actinobacteria strains.</title>
        <authorList>
            <person name="Klenk H.-P."/>
        </authorList>
    </citation>
    <scope>NUCLEOTIDE SEQUENCE [LARGE SCALE GENOMIC DNA]</scope>
    <source>
        <strain evidence="1 2">DSM 45888</strain>
    </source>
</reference>
<accession>A0A4Q7UKV4</accession>
<keyword evidence="2" id="KW-1185">Reference proteome</keyword>
<name>A0A4Q7UKV4_9ACTN</name>
<dbReference type="AlphaFoldDB" id="A0A4Q7UKV4"/>
<proteinExistence type="predicted"/>
<evidence type="ECO:0000313" key="2">
    <source>
        <dbReference type="Proteomes" id="UP000293781"/>
    </source>
</evidence>
<organism evidence="1 2">
    <name type="scientific">Micromonospora violae</name>
    <dbReference type="NCBI Taxonomy" id="1278207"/>
    <lineage>
        <taxon>Bacteria</taxon>
        <taxon>Bacillati</taxon>
        <taxon>Actinomycetota</taxon>
        <taxon>Actinomycetes</taxon>
        <taxon>Micromonosporales</taxon>
        <taxon>Micromonosporaceae</taxon>
        <taxon>Micromonospora</taxon>
    </lineage>
</organism>
<comment type="caution">
    <text evidence="1">The sequence shown here is derived from an EMBL/GenBank/DDBJ whole genome shotgun (WGS) entry which is preliminary data.</text>
</comment>
<dbReference type="RefSeq" id="WP_130406285.1">
    <property type="nucleotide sequence ID" value="NZ_SHKK01000001.1"/>
</dbReference>
<gene>
    <name evidence="1" type="ORF">EV382_5365</name>
</gene>
<dbReference type="Proteomes" id="UP000293781">
    <property type="component" value="Unassembled WGS sequence"/>
</dbReference>
<evidence type="ECO:0000313" key="1">
    <source>
        <dbReference type="EMBL" id="RZT82065.1"/>
    </source>
</evidence>
<dbReference type="EMBL" id="SHKK01000001">
    <property type="protein sequence ID" value="RZT82065.1"/>
    <property type="molecule type" value="Genomic_DNA"/>
</dbReference>
<protein>
    <submittedName>
        <fullName evidence="1">Uncharacterized protein</fullName>
    </submittedName>
</protein>